<name>A0A2M8RE34_9BRAD</name>
<comment type="caution">
    <text evidence="1">The sequence shown here is derived from an EMBL/GenBank/DDBJ whole genome shotgun (WGS) entry which is preliminary data.</text>
</comment>
<organism evidence="1 2">
    <name type="scientific">Bradyrhizobium forestalis</name>
    <dbReference type="NCBI Taxonomy" id="1419263"/>
    <lineage>
        <taxon>Bacteria</taxon>
        <taxon>Pseudomonadati</taxon>
        <taxon>Pseudomonadota</taxon>
        <taxon>Alphaproteobacteria</taxon>
        <taxon>Hyphomicrobiales</taxon>
        <taxon>Nitrobacteraceae</taxon>
        <taxon>Bradyrhizobium</taxon>
    </lineage>
</organism>
<proteinExistence type="predicted"/>
<dbReference type="EMBL" id="PGVG01000004">
    <property type="protein sequence ID" value="PJG56074.1"/>
    <property type="molecule type" value="Genomic_DNA"/>
</dbReference>
<keyword evidence="2" id="KW-1185">Reference proteome</keyword>
<dbReference type="Proteomes" id="UP000231194">
    <property type="component" value="Unassembled WGS sequence"/>
</dbReference>
<dbReference type="AlphaFoldDB" id="A0A2M8RE34"/>
<sequence length="61" mass="6613">MLLAGTLALAHRVLLLLSGFLAATLLLLRVALAGVLALLTRILVLLLRHSGKLPCWTSERR</sequence>
<gene>
    <name evidence="1" type="ORF">CVM73_07040</name>
</gene>
<evidence type="ECO:0000313" key="2">
    <source>
        <dbReference type="Proteomes" id="UP000231194"/>
    </source>
</evidence>
<accession>A0A2M8RE34</accession>
<protein>
    <submittedName>
        <fullName evidence="1">Uncharacterized protein</fullName>
    </submittedName>
</protein>
<reference evidence="1 2" key="1">
    <citation type="submission" date="2017-11" db="EMBL/GenBank/DDBJ databases">
        <title>Bradyrhizobium forestalis sp. nov., an efficient nitrogen-fixing bacterium isolated from nodules of forest legume species in the Amazon.</title>
        <authorList>
            <person name="Costa E.M."/>
            <person name="Guimaraes A."/>
            <person name="Carvalho T.S."/>
            <person name="Rodrigues T.L."/>
            <person name="Ribeiro P.R.A."/>
            <person name="Lebbe L."/>
            <person name="Willems A."/>
            <person name="Moreira F.M.S."/>
        </authorList>
    </citation>
    <scope>NUCLEOTIDE SEQUENCE [LARGE SCALE GENOMIC DNA]</scope>
    <source>
        <strain evidence="1 2">INPA54B</strain>
    </source>
</reference>
<evidence type="ECO:0000313" key="1">
    <source>
        <dbReference type="EMBL" id="PJG56074.1"/>
    </source>
</evidence>